<organism evidence="1">
    <name type="scientific">mine drainage metagenome</name>
    <dbReference type="NCBI Taxonomy" id="410659"/>
    <lineage>
        <taxon>unclassified sequences</taxon>
        <taxon>metagenomes</taxon>
        <taxon>ecological metagenomes</taxon>
    </lineage>
</organism>
<dbReference type="AlphaFoldDB" id="E6QQI1"/>
<sequence length="30" mass="3349">MLFHTDNNERRNLNIALGGITPKKKLVLAA</sequence>
<dbReference type="EMBL" id="CABR01000033">
    <property type="protein sequence ID" value="CBI09502.1"/>
    <property type="molecule type" value="Genomic_DNA"/>
</dbReference>
<reference evidence="1" key="1">
    <citation type="submission" date="2009-10" db="EMBL/GenBank/DDBJ databases">
        <title>Diversity of trophic interactions inside an arsenic-rich microbial ecosystem.</title>
        <authorList>
            <person name="Bertin P.N."/>
            <person name="Heinrich-Salmeron A."/>
            <person name="Pelletier E."/>
            <person name="Goulhen-Chollet F."/>
            <person name="Arsene-Ploetze F."/>
            <person name="Gallien S."/>
            <person name="Calteau A."/>
            <person name="Vallenet D."/>
            <person name="Casiot C."/>
            <person name="Chane-Woon-Ming B."/>
            <person name="Giloteaux L."/>
            <person name="Barakat M."/>
            <person name="Bonnefoy V."/>
            <person name="Bruneel O."/>
            <person name="Chandler M."/>
            <person name="Cleiss J."/>
            <person name="Duran R."/>
            <person name="Elbaz-Poulichet F."/>
            <person name="Fonknechten N."/>
            <person name="Lauga B."/>
            <person name="Mornico D."/>
            <person name="Ortet P."/>
            <person name="Schaeffer C."/>
            <person name="Siguier P."/>
            <person name="Alexander Thil Smith A."/>
            <person name="Van Dorsselaer A."/>
            <person name="Weissenbach J."/>
            <person name="Medigue C."/>
            <person name="Le Paslier D."/>
        </authorList>
    </citation>
    <scope>NUCLEOTIDE SEQUENCE</scope>
</reference>
<keyword evidence="1" id="KW-0548">Nucleotidyltransferase</keyword>
<name>E6QQI1_9ZZZZ</name>
<keyword evidence="1" id="KW-0808">Transferase</keyword>
<comment type="caution">
    <text evidence="1">The sequence shown here is derived from an EMBL/GenBank/DDBJ whole genome shotgun (WGS) entry which is preliminary data.</text>
</comment>
<evidence type="ECO:0000313" key="1">
    <source>
        <dbReference type="EMBL" id="CBI09502.1"/>
    </source>
</evidence>
<dbReference type="GO" id="GO:0003887">
    <property type="term" value="F:DNA-directed DNA polymerase activity"/>
    <property type="evidence" value="ECO:0007669"/>
    <property type="project" value="UniProtKB-EC"/>
</dbReference>
<dbReference type="EC" id="2.7.7.7" evidence="1"/>
<gene>
    <name evidence="1" type="ORF">CARN7_0231</name>
</gene>
<proteinExistence type="predicted"/>
<protein>
    <submittedName>
        <fullName evidence="1">Lesion bypass phage DNA polymerase</fullName>
        <ecNumber evidence="1">2.7.7.7</ecNumber>
    </submittedName>
</protein>
<accession>E6QQI1</accession>